<evidence type="ECO:0000313" key="1">
    <source>
        <dbReference type="EMBL" id="CAG6722293.1"/>
    </source>
</evidence>
<accession>A0A8D8Y695</accession>
<organism evidence="1">
    <name type="scientific">Cacopsylla melanoneura</name>
    <dbReference type="NCBI Taxonomy" id="428564"/>
    <lineage>
        <taxon>Eukaryota</taxon>
        <taxon>Metazoa</taxon>
        <taxon>Ecdysozoa</taxon>
        <taxon>Arthropoda</taxon>
        <taxon>Hexapoda</taxon>
        <taxon>Insecta</taxon>
        <taxon>Pterygota</taxon>
        <taxon>Neoptera</taxon>
        <taxon>Paraneoptera</taxon>
        <taxon>Hemiptera</taxon>
        <taxon>Sternorrhyncha</taxon>
        <taxon>Psylloidea</taxon>
        <taxon>Psyllidae</taxon>
        <taxon>Psyllinae</taxon>
        <taxon>Cacopsylla</taxon>
    </lineage>
</organism>
<protein>
    <submittedName>
        <fullName evidence="1">Uncharacterized protein</fullName>
    </submittedName>
</protein>
<dbReference type="EMBL" id="HBUF01363540">
    <property type="protein sequence ID" value="CAG6722297.1"/>
    <property type="molecule type" value="Transcribed_RNA"/>
</dbReference>
<dbReference type="EMBL" id="HBUF01363533">
    <property type="protein sequence ID" value="CAG6722291.1"/>
    <property type="molecule type" value="Transcribed_RNA"/>
</dbReference>
<dbReference type="EMBL" id="HBUF01363534">
    <property type="protein sequence ID" value="CAG6722292.1"/>
    <property type="molecule type" value="Transcribed_RNA"/>
</dbReference>
<dbReference type="EMBL" id="HBUF01363538">
    <property type="protein sequence ID" value="CAG6722295.1"/>
    <property type="molecule type" value="Transcribed_RNA"/>
</dbReference>
<sequence length="113" mass="13245">MLLTTSTYFQKKWRRFFNPKKINESNESLLRQSESVLHQKAFSVKGGLKFGFKPTRKISEFPIKNVIMPSVTKKLKGLLKNKLHGVGQVKRFFSYYGVKYFHADSNVKHKFTK</sequence>
<dbReference type="EMBL" id="HBUF01363539">
    <property type="protein sequence ID" value="CAG6722296.1"/>
    <property type="molecule type" value="Transcribed_RNA"/>
</dbReference>
<proteinExistence type="predicted"/>
<dbReference type="AlphaFoldDB" id="A0A8D8Y695"/>
<dbReference type="EMBL" id="HBUF01363537">
    <property type="protein sequence ID" value="CAG6722294.1"/>
    <property type="molecule type" value="Transcribed_RNA"/>
</dbReference>
<name>A0A8D8Y695_9HEMI</name>
<dbReference type="EMBL" id="HBUF01363536">
    <property type="protein sequence ID" value="CAG6722293.1"/>
    <property type="molecule type" value="Transcribed_RNA"/>
</dbReference>
<reference evidence="1" key="1">
    <citation type="submission" date="2021-05" db="EMBL/GenBank/DDBJ databases">
        <authorList>
            <person name="Alioto T."/>
            <person name="Alioto T."/>
            <person name="Gomez Garrido J."/>
        </authorList>
    </citation>
    <scope>NUCLEOTIDE SEQUENCE</scope>
</reference>